<evidence type="ECO:0000313" key="3">
    <source>
        <dbReference type="Proteomes" id="UP000037178"/>
    </source>
</evidence>
<dbReference type="STRING" id="1675527.AIOL_000193"/>
<dbReference type="Proteomes" id="UP000037178">
    <property type="component" value="Unassembled WGS sequence"/>
</dbReference>
<protein>
    <submittedName>
        <fullName evidence="2">Uncharacterized protein</fullName>
    </submittedName>
</protein>
<dbReference type="EMBL" id="LFTY01000001">
    <property type="protein sequence ID" value="KMW60043.1"/>
    <property type="molecule type" value="Genomic_DNA"/>
</dbReference>
<sequence length="57" mass="6133">MPNKKETPKPGLGRAPLRLPSVTKKPRPDPRELGRGPSKARPAGGRPPRFPGRTGGR</sequence>
<gene>
    <name evidence="2" type="ORF">AIOL_000193</name>
</gene>
<dbReference type="AlphaFoldDB" id="A0A0J9H2Y3"/>
<proteinExistence type="predicted"/>
<keyword evidence="3" id="KW-1185">Reference proteome</keyword>
<accession>A0A0J9H2Y3</accession>
<name>A0A0J9H2Y3_9RHOB</name>
<evidence type="ECO:0000256" key="1">
    <source>
        <dbReference type="SAM" id="MobiDB-lite"/>
    </source>
</evidence>
<feature type="compositionally biased region" description="Low complexity" evidence="1">
    <location>
        <begin position="35"/>
        <end position="47"/>
    </location>
</feature>
<reference evidence="2 3" key="1">
    <citation type="submission" date="2015-06" db="EMBL/GenBank/DDBJ databases">
        <title>Draft genome sequence of an Alphaproteobacteria species associated to the Mediterranean sponge Oscarella lobularis.</title>
        <authorList>
            <person name="Jourda C."/>
            <person name="Santini S."/>
            <person name="Claverie J.-M."/>
        </authorList>
    </citation>
    <scope>NUCLEOTIDE SEQUENCE [LARGE SCALE GENOMIC DNA]</scope>
    <source>
        <strain evidence="2">IGS</strain>
    </source>
</reference>
<comment type="caution">
    <text evidence="2">The sequence shown here is derived from an EMBL/GenBank/DDBJ whole genome shotgun (WGS) entry which is preliminary data.</text>
</comment>
<dbReference type="PATRIC" id="fig|1675527.3.peg.230"/>
<evidence type="ECO:0000313" key="2">
    <source>
        <dbReference type="EMBL" id="KMW60043.1"/>
    </source>
</evidence>
<feature type="region of interest" description="Disordered" evidence="1">
    <location>
        <begin position="1"/>
        <end position="57"/>
    </location>
</feature>
<organism evidence="2 3">
    <name type="scientific">Candidatus Rhodobacter oscarellae</name>
    <dbReference type="NCBI Taxonomy" id="1675527"/>
    <lineage>
        <taxon>Bacteria</taxon>
        <taxon>Pseudomonadati</taxon>
        <taxon>Pseudomonadota</taxon>
        <taxon>Alphaproteobacteria</taxon>
        <taxon>Rhodobacterales</taxon>
        <taxon>Rhodobacter group</taxon>
        <taxon>Rhodobacter</taxon>
    </lineage>
</organism>